<keyword evidence="2" id="KW-1185">Reference proteome</keyword>
<organism evidence="1 2">
    <name type="scientific">Salmonella enterica subsp. arizonae</name>
    <dbReference type="NCBI Taxonomy" id="59203"/>
    <lineage>
        <taxon>Bacteria</taxon>
        <taxon>Pseudomonadati</taxon>
        <taxon>Pseudomonadota</taxon>
        <taxon>Gammaproteobacteria</taxon>
        <taxon>Enterobacterales</taxon>
        <taxon>Enterobacteriaceae</taxon>
        <taxon>Salmonella</taxon>
    </lineage>
</organism>
<dbReference type="AlphaFoldDB" id="A0A2X4T8B5"/>
<accession>A0A2X4T8B5</accession>
<name>A0A2X4T8B5_SALER</name>
<dbReference type="Proteomes" id="UP000248731">
    <property type="component" value="Chromosome 1"/>
</dbReference>
<gene>
    <name evidence="1" type="ORF">NCTC7307_01831</name>
</gene>
<evidence type="ECO:0000313" key="2">
    <source>
        <dbReference type="Proteomes" id="UP000248731"/>
    </source>
</evidence>
<reference evidence="1 2" key="1">
    <citation type="submission" date="2018-06" db="EMBL/GenBank/DDBJ databases">
        <authorList>
            <consortium name="Pathogen Informatics"/>
            <person name="Doyle S."/>
        </authorList>
    </citation>
    <scope>NUCLEOTIDE SEQUENCE [LARGE SCALE GENOMIC DNA]</scope>
    <source>
        <strain evidence="1 2">NCTC7307</strain>
    </source>
</reference>
<protein>
    <submittedName>
        <fullName evidence="1">Oxetanocin A biosynthetic enzyme</fullName>
    </submittedName>
</protein>
<sequence length="39" mass="4695">MSLSLRKRGWKKTLALRRSQEMDYFMAVFVPSSIFLLMR</sequence>
<proteinExistence type="predicted"/>
<dbReference type="EMBL" id="LS483466">
    <property type="protein sequence ID" value="SQI22659.1"/>
    <property type="molecule type" value="Genomic_DNA"/>
</dbReference>
<evidence type="ECO:0000313" key="1">
    <source>
        <dbReference type="EMBL" id="SQI22659.1"/>
    </source>
</evidence>